<dbReference type="KEGG" id="mbet:N8K70_12820"/>
<gene>
    <name evidence="2" type="ORF">N8K70_12820</name>
</gene>
<name>A0AA97I6A0_9MICO</name>
<keyword evidence="1" id="KW-1133">Transmembrane helix</keyword>
<dbReference type="Proteomes" id="UP001305498">
    <property type="component" value="Chromosome"/>
</dbReference>
<evidence type="ECO:0000256" key="1">
    <source>
        <dbReference type="SAM" id="Phobius"/>
    </source>
</evidence>
<organism evidence="2 3">
    <name type="scientific">Microbacterium betulae</name>
    <dbReference type="NCBI Taxonomy" id="2981139"/>
    <lineage>
        <taxon>Bacteria</taxon>
        <taxon>Bacillati</taxon>
        <taxon>Actinomycetota</taxon>
        <taxon>Actinomycetes</taxon>
        <taxon>Micrococcales</taxon>
        <taxon>Microbacteriaceae</taxon>
        <taxon>Microbacterium</taxon>
    </lineage>
</organism>
<keyword evidence="3" id="KW-1185">Reference proteome</keyword>
<proteinExistence type="predicted"/>
<feature type="transmembrane region" description="Helical" evidence="1">
    <location>
        <begin position="245"/>
        <end position="270"/>
    </location>
</feature>
<keyword evidence="1" id="KW-0812">Transmembrane</keyword>
<feature type="transmembrane region" description="Helical" evidence="1">
    <location>
        <begin position="388"/>
        <end position="406"/>
    </location>
</feature>
<evidence type="ECO:0008006" key="4">
    <source>
        <dbReference type="Google" id="ProtNLM"/>
    </source>
</evidence>
<feature type="transmembrane region" description="Helical" evidence="1">
    <location>
        <begin position="123"/>
        <end position="141"/>
    </location>
</feature>
<keyword evidence="1" id="KW-0472">Membrane</keyword>
<dbReference type="EMBL" id="CP118157">
    <property type="protein sequence ID" value="WOF22260.1"/>
    <property type="molecule type" value="Genomic_DNA"/>
</dbReference>
<dbReference type="AlphaFoldDB" id="A0AA97I6A0"/>
<sequence>MRGDGERLARGGAVLAVHLWVLEGALRKWVPGVDALFYVLRDVVVVLIIAVLMLSSARAARRSGLLWAIGIALGLLGIVHVIGALASPAVALAGLRGYLAPLLMLGLLWAYGSERTLASVLRVIVLYVPLQAAIAVVQVVSPPRSWINREVVEDAASFVNGDVVRVTGTFSAPIGMTLFLTLAAAAVLSAAMRSSVARLSCICLVVLTVGISGARGAVVAVAVVFAAWLWKLAATRGAAVVKPLLGLAVLLGATAWVISAAFPGVVRSFLDRFATAAGEEDVVRRIVGQTLGFVAYVPSWIGEGMGVHSQVGISLGSGAEWIETDSIRWVAELGLVGLLFAMARLILGLWLVGVVAVRARHVSMTFVTFVAALAPVLLSGPVTQSPTTQGFAGICAGVVALASASARRDSSVSATGPARRRTVDV</sequence>
<feature type="transmembrane region" description="Helical" evidence="1">
    <location>
        <begin position="89"/>
        <end position="111"/>
    </location>
</feature>
<feature type="transmembrane region" description="Helical" evidence="1">
    <location>
        <begin position="364"/>
        <end position="382"/>
    </location>
</feature>
<dbReference type="RefSeq" id="WP_317138735.1">
    <property type="nucleotide sequence ID" value="NZ_CP118157.1"/>
</dbReference>
<feature type="transmembrane region" description="Helical" evidence="1">
    <location>
        <begin position="36"/>
        <end position="57"/>
    </location>
</feature>
<evidence type="ECO:0000313" key="3">
    <source>
        <dbReference type="Proteomes" id="UP001305498"/>
    </source>
</evidence>
<evidence type="ECO:0000313" key="2">
    <source>
        <dbReference type="EMBL" id="WOF22260.1"/>
    </source>
</evidence>
<feature type="transmembrane region" description="Helical" evidence="1">
    <location>
        <begin position="333"/>
        <end position="357"/>
    </location>
</feature>
<feature type="transmembrane region" description="Helical" evidence="1">
    <location>
        <begin position="202"/>
        <end position="230"/>
    </location>
</feature>
<reference evidence="2 3" key="1">
    <citation type="submission" date="2023-02" db="EMBL/GenBank/DDBJ databases">
        <title>Microbacterium betulae sp. nov., isolated from birch wood.</title>
        <authorList>
            <person name="Pasciak M."/>
            <person name="Pawlik K.J."/>
            <person name="Martynowski D."/>
            <person name="Laczmanski L."/>
            <person name="Ciekot J."/>
            <person name="Szponar B."/>
            <person name="Wojcik-Fatla A."/>
            <person name="Mackiewicz B."/>
            <person name="Farian E."/>
            <person name="Cholewa G."/>
            <person name="Cholewa A."/>
            <person name="Dutkiewicz J."/>
        </authorList>
    </citation>
    <scope>NUCLEOTIDE SEQUENCE [LARGE SCALE GENOMIC DNA]</scope>
    <source>
        <strain evidence="2 3">AB</strain>
    </source>
</reference>
<accession>A0AA97I6A0</accession>
<feature type="transmembrane region" description="Helical" evidence="1">
    <location>
        <begin position="170"/>
        <end position="190"/>
    </location>
</feature>
<protein>
    <recommendedName>
        <fullName evidence="4">O-antigen ligase domain-containing protein</fullName>
    </recommendedName>
</protein>
<feature type="transmembrane region" description="Helical" evidence="1">
    <location>
        <begin position="64"/>
        <end position="83"/>
    </location>
</feature>